<evidence type="ECO:0000256" key="4">
    <source>
        <dbReference type="ARBA" id="ARBA00022527"/>
    </source>
</evidence>
<dbReference type="PROSITE" id="PS50011">
    <property type="entry name" value="PROTEIN_KINASE_DOM"/>
    <property type="match status" value="1"/>
</dbReference>
<keyword evidence="14" id="KW-1185">Reference proteome</keyword>
<dbReference type="SUPFAM" id="SSF56112">
    <property type="entry name" value="Protein kinase-like (PK-like)"/>
    <property type="match status" value="1"/>
</dbReference>
<evidence type="ECO:0000256" key="3">
    <source>
        <dbReference type="ARBA" id="ARBA00022148"/>
    </source>
</evidence>
<evidence type="ECO:0000256" key="8">
    <source>
        <dbReference type="ARBA" id="ARBA00022840"/>
    </source>
</evidence>
<dbReference type="Gene3D" id="1.10.510.10">
    <property type="entry name" value="Transferase(Phosphotransferase) domain 1"/>
    <property type="match status" value="2"/>
</dbReference>
<dbReference type="InterPro" id="IPR050236">
    <property type="entry name" value="Ser_Thr_kinase_AGC"/>
</dbReference>
<name>A0ABM4BBG5_HYDVU</name>
<keyword evidence="8" id="KW-0067">ATP-binding</keyword>
<dbReference type="InterPro" id="IPR000961">
    <property type="entry name" value="AGC-kinase_C"/>
</dbReference>
<comment type="similarity">
    <text evidence="1">Belongs to the protein kinase superfamily. AGC Ser/Thr protein kinase family.</text>
</comment>
<accession>A0ABM4BBG5</accession>
<gene>
    <name evidence="15" type="primary">LOC100199468</name>
</gene>
<evidence type="ECO:0000256" key="9">
    <source>
        <dbReference type="ARBA" id="ARBA00033099"/>
    </source>
</evidence>
<evidence type="ECO:0000259" key="13">
    <source>
        <dbReference type="PROSITE" id="PS51285"/>
    </source>
</evidence>
<evidence type="ECO:0000259" key="12">
    <source>
        <dbReference type="PROSITE" id="PS50011"/>
    </source>
</evidence>
<dbReference type="InterPro" id="IPR011009">
    <property type="entry name" value="Kinase-like_dom_sf"/>
</dbReference>
<comment type="catalytic activity">
    <reaction evidence="10">
        <text>L-threonyl-[protein] + ATP = O-phospho-L-threonyl-[protein] + ADP + H(+)</text>
        <dbReference type="Rhea" id="RHEA:46608"/>
        <dbReference type="Rhea" id="RHEA-COMP:11060"/>
        <dbReference type="Rhea" id="RHEA-COMP:11605"/>
        <dbReference type="ChEBI" id="CHEBI:15378"/>
        <dbReference type="ChEBI" id="CHEBI:30013"/>
        <dbReference type="ChEBI" id="CHEBI:30616"/>
        <dbReference type="ChEBI" id="CHEBI:61977"/>
        <dbReference type="ChEBI" id="CHEBI:456216"/>
        <dbReference type="EC" id="2.7.11.1"/>
    </reaction>
</comment>
<evidence type="ECO:0000256" key="2">
    <source>
        <dbReference type="ARBA" id="ARBA00012513"/>
    </source>
</evidence>
<keyword evidence="4" id="KW-0723">Serine/threonine-protein kinase</keyword>
<dbReference type="InterPro" id="IPR008271">
    <property type="entry name" value="Ser/Thr_kinase_AS"/>
</dbReference>
<evidence type="ECO:0000256" key="5">
    <source>
        <dbReference type="ARBA" id="ARBA00022679"/>
    </source>
</evidence>
<evidence type="ECO:0000313" key="14">
    <source>
        <dbReference type="Proteomes" id="UP001652625"/>
    </source>
</evidence>
<dbReference type="EC" id="2.7.11.1" evidence="2"/>
<dbReference type="Gene3D" id="3.30.200.20">
    <property type="entry name" value="Phosphorylase Kinase, domain 1"/>
    <property type="match status" value="2"/>
</dbReference>
<reference evidence="15" key="2">
    <citation type="submission" date="2025-08" db="UniProtKB">
        <authorList>
            <consortium name="RefSeq"/>
        </authorList>
    </citation>
    <scope>IDENTIFICATION</scope>
</reference>
<dbReference type="PROSITE" id="PS00108">
    <property type="entry name" value="PROTEIN_KINASE_ST"/>
    <property type="match status" value="1"/>
</dbReference>
<dbReference type="GeneID" id="100199468"/>
<evidence type="ECO:0000256" key="1">
    <source>
        <dbReference type="ARBA" id="ARBA00009903"/>
    </source>
</evidence>
<dbReference type="PANTHER" id="PTHR24356:SF1">
    <property type="entry name" value="SERINE_THREONINE-PROTEIN KINASE GREATWALL"/>
    <property type="match status" value="1"/>
</dbReference>
<comment type="catalytic activity">
    <reaction evidence="11">
        <text>L-seryl-[protein] + ATP = O-phospho-L-seryl-[protein] + ADP + H(+)</text>
        <dbReference type="Rhea" id="RHEA:17989"/>
        <dbReference type="Rhea" id="RHEA-COMP:9863"/>
        <dbReference type="Rhea" id="RHEA-COMP:11604"/>
        <dbReference type="ChEBI" id="CHEBI:15378"/>
        <dbReference type="ChEBI" id="CHEBI:29999"/>
        <dbReference type="ChEBI" id="CHEBI:30616"/>
        <dbReference type="ChEBI" id="CHEBI:83421"/>
        <dbReference type="ChEBI" id="CHEBI:456216"/>
        <dbReference type="EC" id="2.7.11.1"/>
    </reaction>
</comment>
<evidence type="ECO:0000256" key="10">
    <source>
        <dbReference type="ARBA" id="ARBA00047899"/>
    </source>
</evidence>
<organism evidence="14 15">
    <name type="scientific">Hydra vulgaris</name>
    <name type="common">Hydra</name>
    <name type="synonym">Hydra attenuata</name>
    <dbReference type="NCBI Taxonomy" id="6087"/>
    <lineage>
        <taxon>Eukaryota</taxon>
        <taxon>Metazoa</taxon>
        <taxon>Cnidaria</taxon>
        <taxon>Hydrozoa</taxon>
        <taxon>Hydroidolina</taxon>
        <taxon>Anthoathecata</taxon>
        <taxon>Aplanulata</taxon>
        <taxon>Hydridae</taxon>
        <taxon>Hydra</taxon>
    </lineage>
</organism>
<dbReference type="Pfam" id="PF00069">
    <property type="entry name" value="Pkinase"/>
    <property type="match status" value="2"/>
</dbReference>
<sequence>MAFSEVTKRHKRLFEFNNLSAVKTHRAPGVQDFQILKPISRGAYGHVYLAQKKETKKLYAIKCMKKKDVLNKNMMDQVVAERDALALSSKCCYVVQLFYSFQSEDKIFLVMEYMIGGDVKSLLHNLGYFDVKMAKIYVAEVILALEYLHCHSIYHRDIKPDNMLLSSKGHIKLTDFGLSCVTRNKKPNMLDLINTTGTIGSEERNVFWRTPGQLQSLTSNFTFSAPKTKNYKRFKKRLSTLQSIKSETKKFFFSPPQSCFKNNSVSTVSQEDTVSTPSVSTVSQEDKMLFGSSLFNKTTGLTSEIISLDLNSLQRKRTYIELDSSLDHEKENRPKRVRILSHSLPFDTEIFNNFTNEKCHVHFPDYGHVHFLDSNKQFPNLSDKASELHHSSNELQNSSIGNISGVTELTESSHMSISFSGDTGHLSPHVSQSYYQSSNEVCYNNLTPTTELSCNRTKSIIATTPVQNLRFYDGNSPILSRNNYQELWDLKTPDCGSLNHSSKKTPFRTPKSCIRGAAASFGKNKVIGTPDYLAPEILLGQPHGAPVDWWALGVCFYEFLTGVPPFNDDTPDLVFQHILDHDMIWPEGDEALPNDCIDTINFILTEDPIQRPKAIDLKTLQCFSEINWANLHNEKAPFIPTPDDDCDTTYFTARNLATHLKMSNFMT</sequence>
<keyword evidence="7 15" id="KW-0418">Kinase</keyword>
<dbReference type="RefSeq" id="XP_065646269.1">
    <property type="nucleotide sequence ID" value="XM_065790197.1"/>
</dbReference>
<dbReference type="Proteomes" id="UP001652625">
    <property type="component" value="Chromosome 02"/>
</dbReference>
<reference evidence="14" key="1">
    <citation type="submission" date="2025-05" db="UniProtKB">
        <authorList>
            <consortium name="RefSeq"/>
        </authorList>
    </citation>
    <scope>NUCLEOTIDE SEQUENCE [LARGE SCALE GENOMIC DNA]</scope>
</reference>
<dbReference type="PANTHER" id="PTHR24356">
    <property type="entry name" value="SERINE/THREONINE-PROTEIN KINASE"/>
    <property type="match status" value="1"/>
</dbReference>
<dbReference type="SMART" id="SM00220">
    <property type="entry name" value="S_TKc"/>
    <property type="match status" value="1"/>
</dbReference>
<feature type="domain" description="Protein kinase" evidence="12">
    <location>
        <begin position="33"/>
        <end position="639"/>
    </location>
</feature>
<keyword evidence="6" id="KW-0547">Nucleotide-binding</keyword>
<dbReference type="PROSITE" id="PS51285">
    <property type="entry name" value="AGC_KINASE_CTER"/>
    <property type="match status" value="1"/>
</dbReference>
<keyword evidence="5" id="KW-0808">Transferase</keyword>
<dbReference type="InterPro" id="IPR000719">
    <property type="entry name" value="Prot_kinase_dom"/>
</dbReference>
<evidence type="ECO:0000256" key="11">
    <source>
        <dbReference type="ARBA" id="ARBA00048679"/>
    </source>
</evidence>
<evidence type="ECO:0000256" key="6">
    <source>
        <dbReference type="ARBA" id="ARBA00022741"/>
    </source>
</evidence>
<dbReference type="GO" id="GO:0016301">
    <property type="term" value="F:kinase activity"/>
    <property type="evidence" value="ECO:0007669"/>
    <property type="project" value="UniProtKB-KW"/>
</dbReference>
<proteinExistence type="inferred from homology"/>
<evidence type="ECO:0000256" key="7">
    <source>
        <dbReference type="ARBA" id="ARBA00022777"/>
    </source>
</evidence>
<evidence type="ECO:0000313" key="15">
    <source>
        <dbReference type="RefSeq" id="XP_065646269.1"/>
    </source>
</evidence>
<feature type="domain" description="AGC-kinase C-terminal" evidence="13">
    <location>
        <begin position="624"/>
        <end position="667"/>
    </location>
</feature>
<protein>
    <recommendedName>
        <fullName evidence="3">Serine/threonine-protein kinase greatwall</fullName>
        <ecNumber evidence="2">2.7.11.1</ecNumber>
    </recommendedName>
    <alternativeName>
        <fullName evidence="9">Microtubule-associated serine/threonine-protein kinase-like</fullName>
    </alternativeName>
</protein>